<sequence length="89" mass="10125">MSTAIDPKKVLCILNELGYKNIDAKLLKLFIKDLKKLRKYDQKTKHICEIKGGDSNNKKPKSVKIILTKPSGSIIKLLDDSQKIEENNE</sequence>
<accession>A0AAW1VBP4</accession>
<organism evidence="1 2">
    <name type="scientific">Henosepilachna vigintioctopunctata</name>
    <dbReference type="NCBI Taxonomy" id="420089"/>
    <lineage>
        <taxon>Eukaryota</taxon>
        <taxon>Metazoa</taxon>
        <taxon>Ecdysozoa</taxon>
        <taxon>Arthropoda</taxon>
        <taxon>Hexapoda</taxon>
        <taxon>Insecta</taxon>
        <taxon>Pterygota</taxon>
        <taxon>Neoptera</taxon>
        <taxon>Endopterygota</taxon>
        <taxon>Coleoptera</taxon>
        <taxon>Polyphaga</taxon>
        <taxon>Cucujiformia</taxon>
        <taxon>Coccinelloidea</taxon>
        <taxon>Coccinellidae</taxon>
        <taxon>Epilachninae</taxon>
        <taxon>Epilachnini</taxon>
        <taxon>Henosepilachna</taxon>
    </lineage>
</organism>
<name>A0AAW1VBP4_9CUCU</name>
<reference evidence="1 2" key="1">
    <citation type="submission" date="2023-03" db="EMBL/GenBank/DDBJ databases">
        <title>Genome insight into feeding habits of ladybird beetles.</title>
        <authorList>
            <person name="Li H.-S."/>
            <person name="Huang Y.-H."/>
            <person name="Pang H."/>
        </authorList>
    </citation>
    <scope>NUCLEOTIDE SEQUENCE [LARGE SCALE GENOMIC DNA]</scope>
    <source>
        <strain evidence="1">SYSU_2023b</strain>
        <tissue evidence="1">Whole body</tissue>
    </source>
</reference>
<dbReference type="Proteomes" id="UP001431783">
    <property type="component" value="Unassembled WGS sequence"/>
</dbReference>
<evidence type="ECO:0000313" key="2">
    <source>
        <dbReference type="Proteomes" id="UP001431783"/>
    </source>
</evidence>
<proteinExistence type="predicted"/>
<keyword evidence="2" id="KW-1185">Reference proteome</keyword>
<dbReference type="EMBL" id="JARQZJ010000126">
    <property type="protein sequence ID" value="KAK9890893.1"/>
    <property type="molecule type" value="Genomic_DNA"/>
</dbReference>
<gene>
    <name evidence="1" type="ORF">WA026_012235</name>
</gene>
<comment type="caution">
    <text evidence="1">The sequence shown here is derived from an EMBL/GenBank/DDBJ whole genome shotgun (WGS) entry which is preliminary data.</text>
</comment>
<dbReference type="AlphaFoldDB" id="A0AAW1VBP4"/>
<evidence type="ECO:0000313" key="1">
    <source>
        <dbReference type="EMBL" id="KAK9890893.1"/>
    </source>
</evidence>
<protein>
    <submittedName>
        <fullName evidence="1">Uncharacterized protein</fullName>
    </submittedName>
</protein>